<evidence type="ECO:0000256" key="1">
    <source>
        <dbReference type="SAM" id="MobiDB-lite"/>
    </source>
</evidence>
<proteinExistence type="predicted"/>
<keyword evidence="3" id="KW-1185">Reference proteome</keyword>
<dbReference type="EMBL" id="KK115032">
    <property type="protein sequence ID" value="KFM64004.1"/>
    <property type="molecule type" value="Genomic_DNA"/>
</dbReference>
<sequence>MNSLNDLNKMPSKASIELAAALMKRLFPSPNSSNEKSSSEVETTTKVGTSVEEQLKIPLEAPTSELPEAKDFVDNLRQQMRLI</sequence>
<protein>
    <submittedName>
        <fullName evidence="2">Uncharacterized protein</fullName>
    </submittedName>
</protein>
<dbReference type="AlphaFoldDB" id="A0A087TFW5"/>
<accession>A0A087TFW5</accession>
<dbReference type="Proteomes" id="UP000054359">
    <property type="component" value="Unassembled WGS sequence"/>
</dbReference>
<feature type="region of interest" description="Disordered" evidence="1">
    <location>
        <begin position="28"/>
        <end position="50"/>
    </location>
</feature>
<organism evidence="2 3">
    <name type="scientific">Stegodyphus mimosarum</name>
    <name type="common">African social velvet spider</name>
    <dbReference type="NCBI Taxonomy" id="407821"/>
    <lineage>
        <taxon>Eukaryota</taxon>
        <taxon>Metazoa</taxon>
        <taxon>Ecdysozoa</taxon>
        <taxon>Arthropoda</taxon>
        <taxon>Chelicerata</taxon>
        <taxon>Arachnida</taxon>
        <taxon>Araneae</taxon>
        <taxon>Araneomorphae</taxon>
        <taxon>Entelegynae</taxon>
        <taxon>Eresoidea</taxon>
        <taxon>Eresidae</taxon>
        <taxon>Stegodyphus</taxon>
    </lineage>
</organism>
<feature type="non-terminal residue" evidence="2">
    <location>
        <position position="83"/>
    </location>
</feature>
<name>A0A087TFW5_STEMI</name>
<evidence type="ECO:0000313" key="2">
    <source>
        <dbReference type="EMBL" id="KFM64004.1"/>
    </source>
</evidence>
<evidence type="ECO:0000313" key="3">
    <source>
        <dbReference type="Proteomes" id="UP000054359"/>
    </source>
</evidence>
<reference evidence="2 3" key="1">
    <citation type="submission" date="2013-11" db="EMBL/GenBank/DDBJ databases">
        <title>Genome sequencing of Stegodyphus mimosarum.</title>
        <authorList>
            <person name="Bechsgaard J."/>
        </authorList>
    </citation>
    <scope>NUCLEOTIDE SEQUENCE [LARGE SCALE GENOMIC DNA]</scope>
</reference>
<gene>
    <name evidence="2" type="ORF">X975_06505</name>
</gene>